<proteinExistence type="predicted"/>
<dbReference type="EMBL" id="SRLO01000205">
    <property type="protein sequence ID" value="TNN67366.1"/>
    <property type="molecule type" value="Genomic_DNA"/>
</dbReference>
<keyword evidence="2" id="KW-1185">Reference proteome</keyword>
<dbReference type="AlphaFoldDB" id="A0A4Z2HND3"/>
<accession>A0A4Z2HND3</accession>
<comment type="caution">
    <text evidence="1">The sequence shown here is derived from an EMBL/GenBank/DDBJ whole genome shotgun (WGS) entry which is preliminary data.</text>
</comment>
<name>A0A4Z2HND3_9TELE</name>
<sequence>MPNCPFREALVVGRQWPSSARRLAEEKLFPFGLPPRAPRRGGNIHQHRFSSARYTEIMRRAASGVTDAAEMEPPVIESAASATRYNL</sequence>
<dbReference type="Proteomes" id="UP000314294">
    <property type="component" value="Unassembled WGS sequence"/>
</dbReference>
<reference evidence="1 2" key="1">
    <citation type="submission" date="2019-03" db="EMBL/GenBank/DDBJ databases">
        <title>First draft genome of Liparis tanakae, snailfish: a comprehensive survey of snailfish specific genes.</title>
        <authorList>
            <person name="Kim W."/>
            <person name="Song I."/>
            <person name="Jeong J.-H."/>
            <person name="Kim D."/>
            <person name="Kim S."/>
            <person name="Ryu S."/>
            <person name="Song J.Y."/>
            <person name="Lee S.K."/>
        </authorList>
    </citation>
    <scope>NUCLEOTIDE SEQUENCE [LARGE SCALE GENOMIC DNA]</scope>
    <source>
        <tissue evidence="1">Muscle</tissue>
    </source>
</reference>
<evidence type="ECO:0000313" key="2">
    <source>
        <dbReference type="Proteomes" id="UP000314294"/>
    </source>
</evidence>
<protein>
    <submittedName>
        <fullName evidence="1">Uncharacterized protein</fullName>
    </submittedName>
</protein>
<evidence type="ECO:0000313" key="1">
    <source>
        <dbReference type="EMBL" id="TNN67366.1"/>
    </source>
</evidence>
<organism evidence="1 2">
    <name type="scientific">Liparis tanakae</name>
    <name type="common">Tanaka's snailfish</name>
    <dbReference type="NCBI Taxonomy" id="230148"/>
    <lineage>
        <taxon>Eukaryota</taxon>
        <taxon>Metazoa</taxon>
        <taxon>Chordata</taxon>
        <taxon>Craniata</taxon>
        <taxon>Vertebrata</taxon>
        <taxon>Euteleostomi</taxon>
        <taxon>Actinopterygii</taxon>
        <taxon>Neopterygii</taxon>
        <taxon>Teleostei</taxon>
        <taxon>Neoteleostei</taxon>
        <taxon>Acanthomorphata</taxon>
        <taxon>Eupercaria</taxon>
        <taxon>Perciformes</taxon>
        <taxon>Cottioidei</taxon>
        <taxon>Cottales</taxon>
        <taxon>Liparidae</taxon>
        <taxon>Liparis</taxon>
    </lineage>
</organism>
<gene>
    <name evidence="1" type="ORF">EYF80_022473</name>
</gene>